<evidence type="ECO:0000256" key="5">
    <source>
        <dbReference type="ARBA" id="ARBA00022475"/>
    </source>
</evidence>
<evidence type="ECO:0000313" key="12">
    <source>
        <dbReference type="EMBL" id="HGF35649.1"/>
    </source>
</evidence>
<keyword evidence="7 10" id="KW-0812">Transmembrane</keyword>
<dbReference type="SUPFAM" id="SSF161098">
    <property type="entry name" value="MetI-like"/>
    <property type="match status" value="1"/>
</dbReference>
<proteinExistence type="inferred from homology"/>
<dbReference type="Gene3D" id="1.10.3720.10">
    <property type="entry name" value="MetI-like"/>
    <property type="match status" value="1"/>
</dbReference>
<feature type="transmembrane region" description="Helical" evidence="10">
    <location>
        <begin position="109"/>
        <end position="131"/>
    </location>
</feature>
<feature type="transmembrane region" description="Helical" evidence="10">
    <location>
        <begin position="187"/>
        <end position="207"/>
    </location>
</feature>
<dbReference type="PANTHER" id="PTHR42922">
    <property type="entry name" value="PHOSPHATE TRANSPORT SYSTEM PERMEASE PROTEIN PSTA"/>
    <property type="match status" value="1"/>
</dbReference>
<dbReference type="InterPro" id="IPR051408">
    <property type="entry name" value="Phosphate_transprt_permease"/>
</dbReference>
<feature type="transmembrane region" description="Helical" evidence="10">
    <location>
        <begin position="12"/>
        <end position="44"/>
    </location>
</feature>
<dbReference type="NCBIfam" id="TIGR00974">
    <property type="entry name" value="3a0107s02c"/>
    <property type="match status" value="1"/>
</dbReference>
<comment type="caution">
    <text evidence="12">The sequence shown here is derived from an EMBL/GenBank/DDBJ whole genome shotgun (WGS) entry which is preliminary data.</text>
</comment>
<evidence type="ECO:0000256" key="3">
    <source>
        <dbReference type="ARBA" id="ARBA00016864"/>
    </source>
</evidence>
<evidence type="ECO:0000256" key="2">
    <source>
        <dbReference type="ARBA" id="ARBA00007069"/>
    </source>
</evidence>
<dbReference type="CDD" id="cd06261">
    <property type="entry name" value="TM_PBP2"/>
    <property type="match status" value="1"/>
</dbReference>
<accession>A0A7C3Z3A5</accession>
<comment type="similarity">
    <text evidence="2 10">Belongs to the binding-protein-dependent transport system permease family. CysTW subfamily.</text>
</comment>
<feature type="domain" description="ABC transmembrane type-1" evidence="11">
    <location>
        <begin position="69"/>
        <end position="277"/>
    </location>
</feature>
<name>A0A7C3Z3A5_9BACT</name>
<dbReference type="Pfam" id="PF00528">
    <property type="entry name" value="BPD_transp_1"/>
    <property type="match status" value="1"/>
</dbReference>
<keyword evidence="9 10" id="KW-0472">Membrane</keyword>
<organism evidence="12">
    <name type="scientific">Desulfobacca acetoxidans</name>
    <dbReference type="NCBI Taxonomy" id="60893"/>
    <lineage>
        <taxon>Bacteria</taxon>
        <taxon>Pseudomonadati</taxon>
        <taxon>Thermodesulfobacteriota</taxon>
        <taxon>Desulfobaccia</taxon>
        <taxon>Desulfobaccales</taxon>
        <taxon>Desulfobaccaceae</taxon>
        <taxon>Desulfobacca</taxon>
    </lineage>
</organism>
<dbReference type="GO" id="GO:0005315">
    <property type="term" value="F:phosphate transmembrane transporter activity"/>
    <property type="evidence" value="ECO:0007669"/>
    <property type="project" value="InterPro"/>
</dbReference>
<reference evidence="12" key="1">
    <citation type="journal article" date="2020" name="mSystems">
        <title>Genome- and Community-Level Interaction Insights into Carbon Utilization and Element Cycling Functions of Hydrothermarchaeota in Hydrothermal Sediment.</title>
        <authorList>
            <person name="Zhou Z."/>
            <person name="Liu Y."/>
            <person name="Xu W."/>
            <person name="Pan J."/>
            <person name="Luo Z.H."/>
            <person name="Li M."/>
        </authorList>
    </citation>
    <scope>NUCLEOTIDE SEQUENCE [LARGE SCALE GENOMIC DNA]</scope>
    <source>
        <strain evidence="12">SpSt-897</strain>
    </source>
</reference>
<dbReference type="GO" id="GO:0035435">
    <property type="term" value="P:phosphate ion transmembrane transport"/>
    <property type="evidence" value="ECO:0007669"/>
    <property type="project" value="InterPro"/>
</dbReference>
<keyword evidence="8 10" id="KW-1133">Transmembrane helix</keyword>
<dbReference type="InterPro" id="IPR005672">
    <property type="entry name" value="Phosphate_PstA"/>
</dbReference>
<evidence type="ECO:0000256" key="7">
    <source>
        <dbReference type="ARBA" id="ARBA00022692"/>
    </source>
</evidence>
<dbReference type="GO" id="GO:0005886">
    <property type="term" value="C:plasma membrane"/>
    <property type="evidence" value="ECO:0007669"/>
    <property type="project" value="UniProtKB-SubCell"/>
</dbReference>
<comment type="subcellular location">
    <subcellularLocation>
        <location evidence="1 10">Cell membrane</location>
        <topology evidence="1 10">Multi-pass membrane protein</topology>
    </subcellularLocation>
</comment>
<evidence type="ECO:0000256" key="6">
    <source>
        <dbReference type="ARBA" id="ARBA00022592"/>
    </source>
</evidence>
<dbReference type="InterPro" id="IPR000515">
    <property type="entry name" value="MetI-like"/>
</dbReference>
<dbReference type="PROSITE" id="PS50928">
    <property type="entry name" value="ABC_TM1"/>
    <property type="match status" value="1"/>
</dbReference>
<keyword evidence="4" id="KW-0813">Transport</keyword>
<dbReference type="AlphaFoldDB" id="A0A7C3Z3A5"/>
<evidence type="ECO:0000256" key="4">
    <source>
        <dbReference type="ARBA" id="ARBA00022448"/>
    </source>
</evidence>
<evidence type="ECO:0000256" key="9">
    <source>
        <dbReference type="ARBA" id="ARBA00023136"/>
    </source>
</evidence>
<protein>
    <recommendedName>
        <fullName evidence="3 10">Phosphate transport system permease protein PstA</fullName>
    </recommendedName>
</protein>
<feature type="transmembrane region" description="Helical" evidence="10">
    <location>
        <begin position="64"/>
        <end position="97"/>
    </location>
</feature>
<keyword evidence="6" id="KW-0592">Phosphate transport</keyword>
<evidence type="ECO:0000256" key="10">
    <source>
        <dbReference type="RuleBase" id="RU363043"/>
    </source>
</evidence>
<keyword evidence="5 10" id="KW-1003">Cell membrane</keyword>
<feature type="transmembrane region" description="Helical" evidence="10">
    <location>
        <begin position="137"/>
        <end position="154"/>
    </location>
</feature>
<sequence>MKPRRPWGRKAVNLAVAAGAVLAAASGIAVLFWIMITVLLRGWAALNLDFFTNMPTPPGVPGGGLFNAIGGTLILTLLATAAAVPLGLLSGIFLAEFGQDSRVADHSRFAANVLMGMPSIIVGVFAYAVLVVTLGNFSGYAGAFALFIIMLPVISRTTEDMLRLVPNTLREAALALGFPRWRVTLSIVFRAAKSGLLTGILLAVARVSGETAPLLFTALNSPFQHFLTWNLGLDQPYPNLTVTIFNYAMSPYPDWQTKAWGASLLITVGILVLTLLGRWLIREPKV</sequence>
<dbReference type="EMBL" id="DTMF01000362">
    <property type="protein sequence ID" value="HGF35649.1"/>
    <property type="molecule type" value="Genomic_DNA"/>
</dbReference>
<evidence type="ECO:0000259" key="11">
    <source>
        <dbReference type="PROSITE" id="PS50928"/>
    </source>
</evidence>
<evidence type="ECO:0000256" key="1">
    <source>
        <dbReference type="ARBA" id="ARBA00004651"/>
    </source>
</evidence>
<gene>
    <name evidence="12" type="primary">pstA</name>
    <name evidence="12" type="ORF">ENW96_14920</name>
</gene>
<feature type="transmembrane region" description="Helical" evidence="10">
    <location>
        <begin position="259"/>
        <end position="281"/>
    </location>
</feature>
<dbReference type="PANTHER" id="PTHR42922:SF1">
    <property type="entry name" value="PHOSPHATE TRANSPORT SYSTEM PERMEASE PROTEIN PSTA"/>
    <property type="match status" value="1"/>
</dbReference>
<evidence type="ECO:0000256" key="8">
    <source>
        <dbReference type="ARBA" id="ARBA00022989"/>
    </source>
</evidence>
<dbReference type="InterPro" id="IPR035906">
    <property type="entry name" value="MetI-like_sf"/>
</dbReference>